<feature type="domain" description="Pyridine nucleotide-disulphide oxidoreductase N-terminal" evidence="1">
    <location>
        <begin position="156"/>
        <end position="223"/>
    </location>
</feature>
<dbReference type="InterPro" id="IPR014215">
    <property type="entry name" value="Dipicolinic_acid_synth_A"/>
</dbReference>
<dbReference type="Pfam" id="PF00070">
    <property type="entry name" value="Pyr_redox"/>
    <property type="match status" value="1"/>
</dbReference>
<evidence type="ECO:0000259" key="2">
    <source>
        <dbReference type="Pfam" id="PF16924"/>
    </source>
</evidence>
<evidence type="ECO:0000313" key="4">
    <source>
        <dbReference type="Proteomes" id="UP000196475"/>
    </source>
</evidence>
<comment type="caution">
    <text evidence="3">The sequence shown here is derived from an EMBL/GenBank/DDBJ whole genome shotgun (WGS) entry which is preliminary data.</text>
</comment>
<dbReference type="NCBIfam" id="TIGR02853">
    <property type="entry name" value="spore_dpaA"/>
    <property type="match status" value="1"/>
</dbReference>
<dbReference type="NCBIfam" id="NF006162">
    <property type="entry name" value="PRK08306.1"/>
    <property type="match status" value="1"/>
</dbReference>
<dbReference type="InterPro" id="IPR039648">
    <property type="entry name" value="DHPH_N"/>
</dbReference>
<dbReference type="Proteomes" id="UP000196475">
    <property type="component" value="Unassembled WGS sequence"/>
</dbReference>
<dbReference type="Pfam" id="PF16924">
    <property type="entry name" value="DpaA_N"/>
    <property type="match status" value="1"/>
</dbReference>
<reference evidence="4" key="1">
    <citation type="submission" date="2016-06" db="EMBL/GenBank/DDBJ databases">
        <authorList>
            <person name="Nascimento L."/>
            <person name="Pereira R.V."/>
            <person name="Martins L.F."/>
            <person name="Quaggio R.B."/>
            <person name="Silva A.M."/>
            <person name="Setubal J.C."/>
        </authorList>
    </citation>
    <scope>NUCLEOTIDE SEQUENCE [LARGE SCALE GENOMIC DNA]</scope>
</reference>
<dbReference type="InterPro" id="IPR036291">
    <property type="entry name" value="NAD(P)-bd_dom_sf"/>
</dbReference>
<dbReference type="EMBL" id="LZRT01000062">
    <property type="protein sequence ID" value="OUM88394.1"/>
    <property type="molecule type" value="Genomic_DNA"/>
</dbReference>
<sequence length="297" mass="32183">MLTGVHIAFIGGDARQLEVIQACTELDATITLIGFENLQSEFPGAHKQPFLPETLNSVDAVVLPIVSCDEQGRVESIFTHRTLVITDAHMQALSKKAKIYTGIAKPYLRQLCEKYSVPLEELLNRDEVAIYNSIPTAEGALMMAMQNTDFTIHGAKTAVLGFGRTGMTLARVLKGIGAAVRVGVHRPDHFARAFEQGLDPFYTEHLKELAPGFELVFNTVPQLILTPSVLANFPSGAVIIDLASAPGGTDFRFAEKRGLKALLAPSLPGIVAPKTAGRIIARTLIRLVVEQTGKQED</sequence>
<dbReference type="AlphaFoldDB" id="A0A1Y3PMY0"/>
<feature type="domain" description="Dipicolinate synthase subunit A N-terminal" evidence="2">
    <location>
        <begin position="6"/>
        <end position="122"/>
    </location>
</feature>
<organism evidence="3 4">
    <name type="scientific">Bacillus thermozeamaize</name>
    <dbReference type="NCBI Taxonomy" id="230954"/>
    <lineage>
        <taxon>Bacteria</taxon>
        <taxon>Bacillati</taxon>
        <taxon>Bacillota</taxon>
        <taxon>Bacilli</taxon>
        <taxon>Bacillales</taxon>
        <taxon>Bacillaceae</taxon>
        <taxon>Bacillus</taxon>
    </lineage>
</organism>
<proteinExistence type="predicted"/>
<gene>
    <name evidence="3" type="ORF">BAA01_08475</name>
</gene>
<name>A0A1Y3PMY0_9BACI</name>
<dbReference type="SUPFAM" id="SSF51735">
    <property type="entry name" value="NAD(P)-binding Rossmann-fold domains"/>
    <property type="match status" value="1"/>
</dbReference>
<protein>
    <submittedName>
        <fullName evidence="3">Dipicolinic acid synthetase subunit A</fullName>
    </submittedName>
</protein>
<evidence type="ECO:0000313" key="3">
    <source>
        <dbReference type="EMBL" id="OUM88394.1"/>
    </source>
</evidence>
<dbReference type="InterPro" id="IPR031629">
    <property type="entry name" value="DpaA_N"/>
</dbReference>
<evidence type="ECO:0000259" key="1">
    <source>
        <dbReference type="Pfam" id="PF00070"/>
    </source>
</evidence>
<dbReference type="Gene3D" id="3.40.50.720">
    <property type="entry name" value="NAD(P)-binding Rossmann-like Domain"/>
    <property type="match status" value="2"/>
</dbReference>
<accession>A0A1Y3PMY0</accession>